<organism evidence="2 3">
    <name type="scientific">Polyangium jinanense</name>
    <dbReference type="NCBI Taxonomy" id="2829994"/>
    <lineage>
        <taxon>Bacteria</taxon>
        <taxon>Pseudomonadati</taxon>
        <taxon>Myxococcota</taxon>
        <taxon>Polyangia</taxon>
        <taxon>Polyangiales</taxon>
        <taxon>Polyangiaceae</taxon>
        <taxon>Polyangium</taxon>
    </lineage>
</organism>
<feature type="transmembrane region" description="Helical" evidence="1">
    <location>
        <begin position="27"/>
        <end position="45"/>
    </location>
</feature>
<proteinExistence type="predicted"/>
<comment type="caution">
    <text evidence="2">The sequence shown here is derived from an EMBL/GenBank/DDBJ whole genome shotgun (WGS) entry which is preliminary data.</text>
</comment>
<dbReference type="EMBL" id="JAGTJJ010000005">
    <property type="protein sequence ID" value="MDC3981744.1"/>
    <property type="molecule type" value="Genomic_DNA"/>
</dbReference>
<keyword evidence="3" id="KW-1185">Reference proteome</keyword>
<evidence type="ECO:0000313" key="2">
    <source>
        <dbReference type="EMBL" id="MDC3981744.1"/>
    </source>
</evidence>
<keyword evidence="1" id="KW-1133">Transmembrane helix</keyword>
<protein>
    <submittedName>
        <fullName evidence="2">Uncharacterized protein</fullName>
    </submittedName>
</protein>
<keyword evidence="1" id="KW-0472">Membrane</keyword>
<evidence type="ECO:0000313" key="3">
    <source>
        <dbReference type="Proteomes" id="UP001151081"/>
    </source>
</evidence>
<accession>A0A9X3X0D6</accession>
<keyword evidence="1" id="KW-0812">Transmembrane</keyword>
<gene>
    <name evidence="2" type="ORF">KEG57_14610</name>
</gene>
<dbReference type="AlphaFoldDB" id="A0A9X3X0D6"/>
<evidence type="ECO:0000256" key="1">
    <source>
        <dbReference type="SAM" id="Phobius"/>
    </source>
</evidence>
<dbReference type="Proteomes" id="UP001151081">
    <property type="component" value="Unassembled WGS sequence"/>
</dbReference>
<name>A0A9X3X0D6_9BACT</name>
<reference evidence="2 3" key="1">
    <citation type="submission" date="2021-04" db="EMBL/GenBank/DDBJ databases">
        <title>Genome analysis of Polyangium sp.</title>
        <authorList>
            <person name="Li Y."/>
            <person name="Wang J."/>
        </authorList>
    </citation>
    <scope>NUCLEOTIDE SEQUENCE [LARGE SCALE GENOMIC DNA]</scope>
    <source>
        <strain evidence="2 3">SDU14</strain>
    </source>
</reference>
<dbReference type="RefSeq" id="WP_272458553.1">
    <property type="nucleotide sequence ID" value="NZ_JAGTJJ010000005.1"/>
</dbReference>
<sequence>MVEIKRTGDLETSEDLAFERTSLRVRCVGRAFLILFVLLAAAGLFGDGPLSHARAGDESGFFVRYERFARVDGTTRFEIHPHPQNAAAPRRFFTSTSLFERGHVEHYVPEPSSVEIAADRAVITFPRVEAGGLVVLLLRPSRPGLLRFSLGEEGGPALDLSLLVYP</sequence>